<dbReference type="EMBL" id="LJQP01000478">
    <property type="protein sequence ID" value="KPX54935.1"/>
    <property type="molecule type" value="Genomic_DNA"/>
</dbReference>
<proteinExistence type="predicted"/>
<name>A0A0N8RRU1_PSEAV</name>
<protein>
    <submittedName>
        <fullName evidence="1">Uncharacterized protein</fullName>
    </submittedName>
</protein>
<evidence type="ECO:0000313" key="2">
    <source>
        <dbReference type="Proteomes" id="UP000050265"/>
    </source>
</evidence>
<dbReference type="AlphaFoldDB" id="A0A0N8RRU1"/>
<comment type="caution">
    <text evidence="1">The sequence shown here is derived from an EMBL/GenBank/DDBJ whole genome shotgun (WGS) entry which is preliminary data.</text>
</comment>
<organism evidence="1 2">
    <name type="scientific">Pseudomonas amygdali pv. lachrymans</name>
    <name type="common">Pseudomonas syringae pv. lachrymans</name>
    <dbReference type="NCBI Taxonomy" id="53707"/>
    <lineage>
        <taxon>Bacteria</taxon>
        <taxon>Pseudomonadati</taxon>
        <taxon>Pseudomonadota</taxon>
        <taxon>Gammaproteobacteria</taxon>
        <taxon>Pseudomonadales</taxon>
        <taxon>Pseudomonadaceae</taxon>
        <taxon>Pseudomonas</taxon>
        <taxon>Pseudomonas amygdali</taxon>
    </lineage>
</organism>
<reference evidence="1 2" key="1">
    <citation type="submission" date="2015-09" db="EMBL/GenBank/DDBJ databases">
        <title>Genome announcement of multiple Pseudomonas syringae strains.</title>
        <authorList>
            <person name="Thakur S."/>
            <person name="Wang P.W."/>
            <person name="Gong Y."/>
            <person name="Weir B.S."/>
            <person name="Guttman D.S."/>
        </authorList>
    </citation>
    <scope>NUCLEOTIDE SEQUENCE [LARGE SCALE GENOMIC DNA]</scope>
    <source>
        <strain evidence="1 2">ICMP3507</strain>
    </source>
</reference>
<accession>A0A0N8RRU1</accession>
<gene>
    <name evidence="1" type="ORF">ALO35_05769</name>
</gene>
<sequence>MADGLALGVEHSHAVEFLHIRLRITVTSPAAPQVAAFVAFDAVDGRVVQTFDVFTPLAQRAIFVDRYRPDEAVGFGAPFDHIQGFLVRREAQTIRTCQIIDNPGNLAVRGVYAIDAEGLLLLDLLTFIVAFGLEGRIGEPDRPIAFAGDVVGRIERLALETVGQHGNTPVVFGTRHPPSFGGSARPLTDQQPALAIAAHAIGKVRMLAVHRHLTRYLVPAHDPIVGDIADQQVATVSNPHRPFGPAHAAGQLLDAGIEYSYLGKAVIQNTDQWVGVALGQRLSAGKTRQCANGGDRGRNSQ</sequence>
<dbReference type="Proteomes" id="UP000050265">
    <property type="component" value="Unassembled WGS sequence"/>
</dbReference>
<evidence type="ECO:0000313" key="1">
    <source>
        <dbReference type="EMBL" id="KPX54935.1"/>
    </source>
</evidence>